<accession>A0A1R1S9F8</accession>
<dbReference type="InterPro" id="IPR009081">
    <property type="entry name" value="PP-bd_ACP"/>
</dbReference>
<dbReference type="Pfam" id="PF00550">
    <property type="entry name" value="PP-binding"/>
    <property type="match status" value="1"/>
</dbReference>
<feature type="domain" description="Carrier" evidence="3">
    <location>
        <begin position="1"/>
        <end position="81"/>
    </location>
</feature>
<protein>
    <recommendedName>
        <fullName evidence="3">Carrier domain-containing protein</fullName>
    </recommendedName>
</protein>
<keyword evidence="5" id="KW-1185">Reference proteome</keyword>
<dbReference type="PROSITE" id="PS50075">
    <property type="entry name" value="CARRIER"/>
    <property type="match status" value="1"/>
</dbReference>
<gene>
    <name evidence="4" type="ORF">SPAR_33731</name>
</gene>
<evidence type="ECO:0000313" key="4">
    <source>
        <dbReference type="EMBL" id="OMI34964.1"/>
    </source>
</evidence>
<evidence type="ECO:0000256" key="1">
    <source>
        <dbReference type="ARBA" id="ARBA00022450"/>
    </source>
</evidence>
<dbReference type="SUPFAM" id="SSF47336">
    <property type="entry name" value="ACP-like"/>
    <property type="match status" value="1"/>
</dbReference>
<dbReference type="AlphaFoldDB" id="A0A1R1S9F8"/>
<dbReference type="Gene3D" id="1.10.1200.10">
    <property type="entry name" value="ACP-like"/>
    <property type="match status" value="1"/>
</dbReference>
<dbReference type="EMBL" id="ASQP01000430">
    <property type="protein sequence ID" value="OMI34964.1"/>
    <property type="molecule type" value="Genomic_DNA"/>
</dbReference>
<organism evidence="4 5">
    <name type="scientific">Streptomyces sparsogenes DSM 40356</name>
    <dbReference type="NCBI Taxonomy" id="1331668"/>
    <lineage>
        <taxon>Bacteria</taxon>
        <taxon>Bacillati</taxon>
        <taxon>Actinomycetota</taxon>
        <taxon>Actinomycetes</taxon>
        <taxon>Kitasatosporales</taxon>
        <taxon>Streptomycetaceae</taxon>
        <taxon>Streptomyces</taxon>
    </lineage>
</organism>
<name>A0A1R1S9F8_9ACTN</name>
<evidence type="ECO:0000259" key="3">
    <source>
        <dbReference type="PROSITE" id="PS50075"/>
    </source>
</evidence>
<dbReference type="RefSeq" id="WP_076971951.1">
    <property type="nucleotide sequence ID" value="NZ_ASQP01000430.1"/>
</dbReference>
<dbReference type="InterPro" id="IPR020806">
    <property type="entry name" value="PKS_PP-bd"/>
</dbReference>
<keyword evidence="2" id="KW-0597">Phosphoprotein</keyword>
<dbReference type="GO" id="GO:0031177">
    <property type="term" value="F:phosphopantetheine binding"/>
    <property type="evidence" value="ECO:0007669"/>
    <property type="project" value="InterPro"/>
</dbReference>
<dbReference type="GO" id="GO:0017000">
    <property type="term" value="P:antibiotic biosynthetic process"/>
    <property type="evidence" value="ECO:0007669"/>
    <property type="project" value="UniProtKB-ARBA"/>
</dbReference>
<comment type="caution">
    <text evidence="4">The sequence shown here is derived from an EMBL/GenBank/DDBJ whole genome shotgun (WGS) entry which is preliminary data.</text>
</comment>
<reference evidence="4 5" key="1">
    <citation type="submission" date="2013-05" db="EMBL/GenBank/DDBJ databases">
        <title>Genome sequence of Streptomyces sparsogenes DSM 40356.</title>
        <authorList>
            <person name="Coyne S."/>
            <person name="Seebeck F.P."/>
        </authorList>
    </citation>
    <scope>NUCLEOTIDE SEQUENCE [LARGE SCALE GENOMIC DNA]</scope>
    <source>
        <strain evidence="4 5">DSM 40356</strain>
    </source>
</reference>
<dbReference type="SMART" id="SM00823">
    <property type="entry name" value="PKS_PP"/>
    <property type="match status" value="1"/>
</dbReference>
<sequence>MTEFTIDDLRRIMRGSAGAEDGERLDGDALDADFADLGYDSLAVLEIHSQIENTFDLTLPDDALSRMRTPRETVSVVNACIGNTGEGE</sequence>
<keyword evidence="1" id="KW-0596">Phosphopantetheine</keyword>
<dbReference type="Proteomes" id="UP000186168">
    <property type="component" value="Unassembled WGS sequence"/>
</dbReference>
<proteinExistence type="predicted"/>
<evidence type="ECO:0000256" key="2">
    <source>
        <dbReference type="ARBA" id="ARBA00022553"/>
    </source>
</evidence>
<evidence type="ECO:0000313" key="5">
    <source>
        <dbReference type="Proteomes" id="UP000186168"/>
    </source>
</evidence>
<dbReference type="InterPro" id="IPR036736">
    <property type="entry name" value="ACP-like_sf"/>
</dbReference>